<evidence type="ECO:0000313" key="3">
    <source>
        <dbReference type="Proteomes" id="UP000010121"/>
    </source>
</evidence>
<feature type="transmembrane region" description="Helical" evidence="1">
    <location>
        <begin position="130"/>
        <end position="151"/>
    </location>
</feature>
<keyword evidence="1" id="KW-0472">Membrane</keyword>
<feature type="transmembrane region" description="Helical" evidence="1">
    <location>
        <begin position="12"/>
        <end position="36"/>
    </location>
</feature>
<keyword evidence="3" id="KW-1185">Reference proteome</keyword>
<keyword evidence="1" id="KW-0812">Transmembrane</keyword>
<dbReference type="EMBL" id="ACYY01000001">
    <property type="protein sequence ID" value="EEW26825.1"/>
    <property type="molecule type" value="Genomic_DNA"/>
</dbReference>
<sequence length="159" mass="16441">MQAMTKGRSTRQILGVGLIAGIMGGVAEIAWIAIYLQLQGGASSDVARGIAETVFPGTEAASFAVVLGLVIHMALAVVLGGAVAALFSRAFPRLAGTVTEFVAVVGALVAVWAMNFLVILPIVNPAFVEIVPYAASLTSKVLFGVAAAMVFHHYNKTRA</sequence>
<dbReference type="RefSeq" id="WP_008026868.1">
    <property type="nucleotide sequence ID" value="NZ_ACYY01000001.1"/>
</dbReference>
<gene>
    <name evidence="2" type="ORF">Rsw2DRAFT_0060</name>
</gene>
<evidence type="ECO:0000256" key="1">
    <source>
        <dbReference type="SAM" id="Phobius"/>
    </source>
</evidence>
<reference evidence="2 3" key="1">
    <citation type="submission" date="2009-08" db="EMBL/GenBank/DDBJ databases">
        <title>The draft genome of Rhodobacter sp. SW2.</title>
        <authorList>
            <consortium name="US DOE Joint Genome Institute (JGI-PGF)"/>
            <person name="Lucas S."/>
            <person name="Copeland A."/>
            <person name="Lapidus A."/>
            <person name="Glavina del Rio T."/>
            <person name="Tice H."/>
            <person name="Bruce D."/>
            <person name="Goodwin L."/>
            <person name="Pitluck S."/>
            <person name="Larimer F."/>
            <person name="Land M.L."/>
            <person name="Hauser L."/>
            <person name="Emerson D."/>
        </authorList>
    </citation>
    <scope>NUCLEOTIDE SEQUENCE [LARGE SCALE GENOMIC DNA]</scope>
    <source>
        <strain evidence="2 3">SW2</strain>
    </source>
</reference>
<accession>C8RW82</accession>
<comment type="caution">
    <text evidence="2">The sequence shown here is derived from an EMBL/GenBank/DDBJ whole genome shotgun (WGS) entry which is preliminary data.</text>
</comment>
<organism evidence="2 3">
    <name type="scientific">Rhodobacter ferrooxidans</name>
    <dbReference type="NCBI Taxonomy" id="371731"/>
    <lineage>
        <taxon>Bacteria</taxon>
        <taxon>Pseudomonadati</taxon>
        <taxon>Pseudomonadota</taxon>
        <taxon>Alphaproteobacteria</taxon>
        <taxon>Rhodobacterales</taxon>
        <taxon>Rhodobacter group</taxon>
        <taxon>Rhodobacter</taxon>
    </lineage>
</organism>
<proteinExistence type="predicted"/>
<protein>
    <submittedName>
        <fullName evidence="2">Uncharacterized protein</fullName>
    </submittedName>
</protein>
<keyword evidence="1" id="KW-1133">Transmembrane helix</keyword>
<dbReference type="Proteomes" id="UP000010121">
    <property type="component" value="Unassembled WGS sequence"/>
</dbReference>
<evidence type="ECO:0000313" key="2">
    <source>
        <dbReference type="EMBL" id="EEW26825.1"/>
    </source>
</evidence>
<name>C8RW82_9RHOB</name>
<dbReference type="AlphaFoldDB" id="C8RW82"/>
<feature type="transmembrane region" description="Helical" evidence="1">
    <location>
        <begin position="99"/>
        <end position="124"/>
    </location>
</feature>
<feature type="transmembrane region" description="Helical" evidence="1">
    <location>
        <begin position="63"/>
        <end position="87"/>
    </location>
</feature>